<protein>
    <submittedName>
        <fullName evidence="2">Uncharacterized protein</fullName>
    </submittedName>
</protein>
<evidence type="ECO:0000313" key="2">
    <source>
        <dbReference type="EMBL" id="MPC94618.1"/>
    </source>
</evidence>
<name>A0A5B7JNE8_PORTR</name>
<feature type="region of interest" description="Disordered" evidence="1">
    <location>
        <begin position="19"/>
        <end position="55"/>
    </location>
</feature>
<dbReference type="Proteomes" id="UP000324222">
    <property type="component" value="Unassembled WGS sequence"/>
</dbReference>
<evidence type="ECO:0000256" key="1">
    <source>
        <dbReference type="SAM" id="MobiDB-lite"/>
    </source>
</evidence>
<organism evidence="2 3">
    <name type="scientific">Portunus trituberculatus</name>
    <name type="common">Swimming crab</name>
    <name type="synonym">Neptunus trituberculatus</name>
    <dbReference type="NCBI Taxonomy" id="210409"/>
    <lineage>
        <taxon>Eukaryota</taxon>
        <taxon>Metazoa</taxon>
        <taxon>Ecdysozoa</taxon>
        <taxon>Arthropoda</taxon>
        <taxon>Crustacea</taxon>
        <taxon>Multicrustacea</taxon>
        <taxon>Malacostraca</taxon>
        <taxon>Eumalacostraca</taxon>
        <taxon>Eucarida</taxon>
        <taxon>Decapoda</taxon>
        <taxon>Pleocyemata</taxon>
        <taxon>Brachyura</taxon>
        <taxon>Eubrachyura</taxon>
        <taxon>Portunoidea</taxon>
        <taxon>Portunidae</taxon>
        <taxon>Portuninae</taxon>
        <taxon>Portunus</taxon>
    </lineage>
</organism>
<feature type="compositionally biased region" description="Polar residues" evidence="1">
    <location>
        <begin position="19"/>
        <end position="33"/>
    </location>
</feature>
<proteinExistence type="predicted"/>
<reference evidence="2 3" key="1">
    <citation type="submission" date="2019-05" db="EMBL/GenBank/DDBJ databases">
        <title>Another draft genome of Portunus trituberculatus and its Hox gene families provides insights of decapod evolution.</title>
        <authorList>
            <person name="Jeong J.-H."/>
            <person name="Song I."/>
            <person name="Kim S."/>
            <person name="Choi T."/>
            <person name="Kim D."/>
            <person name="Ryu S."/>
            <person name="Kim W."/>
        </authorList>
    </citation>
    <scope>NUCLEOTIDE SEQUENCE [LARGE SCALE GENOMIC DNA]</scope>
    <source>
        <tissue evidence="2">Muscle</tissue>
    </source>
</reference>
<dbReference type="EMBL" id="VSRR010099299">
    <property type="protein sequence ID" value="MPC94618.1"/>
    <property type="molecule type" value="Genomic_DNA"/>
</dbReference>
<accession>A0A5B7JNE8</accession>
<sequence>MDSSSTVFFRFEAGTVTATSPPGTHRAQLSVSPGMTRKRSSTSSPRYRGQHCTWARRPNLPPVSATCSETRQDSFRLCRASEAHHHHHHIH</sequence>
<comment type="caution">
    <text evidence="2">The sequence shown here is derived from an EMBL/GenBank/DDBJ whole genome shotgun (WGS) entry which is preliminary data.</text>
</comment>
<evidence type="ECO:0000313" key="3">
    <source>
        <dbReference type="Proteomes" id="UP000324222"/>
    </source>
</evidence>
<gene>
    <name evidence="2" type="ORF">E2C01_089795</name>
</gene>
<dbReference type="AlphaFoldDB" id="A0A5B7JNE8"/>
<keyword evidence="3" id="KW-1185">Reference proteome</keyword>